<protein>
    <submittedName>
        <fullName evidence="2">Uncharacterized protein</fullName>
    </submittedName>
</protein>
<reference evidence="3" key="1">
    <citation type="journal article" date="2018" name="Proc. Natl. Acad. Sci. U.S.A.">
        <title>Linking secondary metabolites to gene clusters through genome sequencing of six diverse Aspergillus species.</title>
        <authorList>
            <person name="Kaerboelling I."/>
            <person name="Vesth T.C."/>
            <person name="Frisvad J.C."/>
            <person name="Nybo J.L."/>
            <person name="Theobald S."/>
            <person name="Kuo A."/>
            <person name="Bowyer P."/>
            <person name="Matsuda Y."/>
            <person name="Mondo S."/>
            <person name="Lyhne E.K."/>
            <person name="Kogle M.E."/>
            <person name="Clum A."/>
            <person name="Lipzen A."/>
            <person name="Salamov A."/>
            <person name="Ngan C.Y."/>
            <person name="Daum C."/>
            <person name="Chiniquy J."/>
            <person name="Barry K."/>
            <person name="LaButti K."/>
            <person name="Haridas S."/>
            <person name="Simmons B.A."/>
            <person name="Magnuson J.K."/>
            <person name="Mortensen U.H."/>
            <person name="Larsen T.O."/>
            <person name="Grigoriev I.V."/>
            <person name="Baker S.E."/>
            <person name="Andersen M.R."/>
        </authorList>
    </citation>
    <scope>NUCLEOTIDE SEQUENCE [LARGE SCALE GENOMIC DNA]</scope>
    <source>
        <strain evidence="3">IBT 16806</strain>
    </source>
</reference>
<dbReference type="STRING" id="1392255.A0A2I1CBE7"/>
<feature type="transmembrane region" description="Helical" evidence="1">
    <location>
        <begin position="249"/>
        <end position="272"/>
    </location>
</feature>
<keyword evidence="1" id="KW-1133">Transmembrane helix</keyword>
<keyword evidence="1" id="KW-0472">Membrane</keyword>
<dbReference type="VEuPathDB" id="FungiDB:P174DRAFT_429368"/>
<proteinExistence type="predicted"/>
<keyword evidence="1" id="KW-0812">Transmembrane</keyword>
<evidence type="ECO:0000313" key="3">
    <source>
        <dbReference type="Proteomes" id="UP000234474"/>
    </source>
</evidence>
<accession>A0A2I1CBE7</accession>
<dbReference type="EMBL" id="MSZS01000003">
    <property type="protein sequence ID" value="PKX94934.1"/>
    <property type="molecule type" value="Genomic_DNA"/>
</dbReference>
<dbReference type="GeneID" id="36532895"/>
<name>A0A2I1CBE7_ASPN1</name>
<evidence type="ECO:0000256" key="1">
    <source>
        <dbReference type="SAM" id="Phobius"/>
    </source>
</evidence>
<dbReference type="AlphaFoldDB" id="A0A2I1CBE7"/>
<dbReference type="RefSeq" id="XP_024683529.1">
    <property type="nucleotide sequence ID" value="XM_024825570.1"/>
</dbReference>
<keyword evidence="3" id="KW-1185">Reference proteome</keyword>
<dbReference type="Proteomes" id="UP000234474">
    <property type="component" value="Unassembled WGS sequence"/>
</dbReference>
<gene>
    <name evidence="2" type="ORF">P174DRAFT_429368</name>
</gene>
<comment type="caution">
    <text evidence="2">The sequence shown here is derived from an EMBL/GenBank/DDBJ whole genome shotgun (WGS) entry which is preliminary data.</text>
</comment>
<sequence>MAKDPVNQAHSHPGQWVHTPSEVKICLDKHANTRIRSEQVAISKLELPCLACSFRAEAQHIKVIRIVFSLAPLLEEPAAVLAAPAPAPDPPAPAPLVGLSSKPCSSLLHRHRHRQESSNWRSTSRLSAAVSGSFPDHVKTKIRRMDDECWSCGHNRSKLMLTVLGFIRGTVDSRWVRHTIIELLPDESIHVPCPMPERHPDAIRPMDSAVSSELGRIQAAAEQAREEGRVFQSQLRPVRPLRSLRLVQLIQLIQLVLLIQLIIQLSTSFVVLSSTWCS</sequence>
<organism evidence="2 3">
    <name type="scientific">Aspergillus novofumigatus (strain IBT 16806)</name>
    <dbReference type="NCBI Taxonomy" id="1392255"/>
    <lineage>
        <taxon>Eukaryota</taxon>
        <taxon>Fungi</taxon>
        <taxon>Dikarya</taxon>
        <taxon>Ascomycota</taxon>
        <taxon>Pezizomycotina</taxon>
        <taxon>Eurotiomycetes</taxon>
        <taxon>Eurotiomycetidae</taxon>
        <taxon>Eurotiales</taxon>
        <taxon>Aspergillaceae</taxon>
        <taxon>Aspergillus</taxon>
        <taxon>Aspergillus subgen. Fumigati</taxon>
    </lineage>
</organism>
<evidence type="ECO:0000313" key="2">
    <source>
        <dbReference type="EMBL" id="PKX94934.1"/>
    </source>
</evidence>